<keyword evidence="2" id="KW-0472">Membrane</keyword>
<dbReference type="EMBL" id="JAEHOD010000077">
    <property type="protein sequence ID" value="KAG2430744.1"/>
    <property type="molecule type" value="Genomic_DNA"/>
</dbReference>
<evidence type="ECO:0000313" key="4">
    <source>
        <dbReference type="Proteomes" id="UP000613740"/>
    </source>
</evidence>
<evidence type="ECO:0000256" key="2">
    <source>
        <dbReference type="SAM" id="Phobius"/>
    </source>
</evidence>
<accession>A0A835SYV0</accession>
<dbReference type="PANTHER" id="PTHR35830">
    <property type="entry name" value="OS05G0299200 PROTEIN"/>
    <property type="match status" value="1"/>
</dbReference>
<evidence type="ECO:0000313" key="3">
    <source>
        <dbReference type="EMBL" id="KAG2430744.1"/>
    </source>
</evidence>
<name>A0A835SYV0_9CHLO</name>
<dbReference type="Proteomes" id="UP000613740">
    <property type="component" value="Unassembled WGS sequence"/>
</dbReference>
<dbReference type="AlphaFoldDB" id="A0A835SYV0"/>
<keyword evidence="2" id="KW-0812">Transmembrane</keyword>
<comment type="caution">
    <text evidence="3">The sequence shown here is derived from an EMBL/GenBank/DDBJ whole genome shotgun (WGS) entry which is preliminary data.</text>
</comment>
<proteinExistence type="predicted"/>
<organism evidence="3 4">
    <name type="scientific">Chlamydomonas schloesseri</name>
    <dbReference type="NCBI Taxonomy" id="2026947"/>
    <lineage>
        <taxon>Eukaryota</taxon>
        <taxon>Viridiplantae</taxon>
        <taxon>Chlorophyta</taxon>
        <taxon>core chlorophytes</taxon>
        <taxon>Chlorophyceae</taxon>
        <taxon>CS clade</taxon>
        <taxon>Chlamydomonadales</taxon>
        <taxon>Chlamydomonadaceae</taxon>
        <taxon>Chlamydomonas</taxon>
    </lineage>
</organism>
<feature type="region of interest" description="Disordered" evidence="1">
    <location>
        <begin position="384"/>
        <end position="429"/>
    </location>
</feature>
<evidence type="ECO:0000256" key="1">
    <source>
        <dbReference type="SAM" id="MobiDB-lite"/>
    </source>
</evidence>
<dbReference type="OrthoDB" id="547039at2759"/>
<gene>
    <name evidence="3" type="ORF">HYH02_013583</name>
</gene>
<protein>
    <submittedName>
        <fullName evidence="3">Uncharacterized protein</fullName>
    </submittedName>
</protein>
<reference evidence="3" key="1">
    <citation type="journal article" date="2020" name="bioRxiv">
        <title>Comparative genomics of Chlamydomonas.</title>
        <authorList>
            <person name="Craig R.J."/>
            <person name="Hasan A.R."/>
            <person name="Ness R.W."/>
            <person name="Keightley P.D."/>
        </authorList>
    </citation>
    <scope>NUCLEOTIDE SEQUENCE</scope>
    <source>
        <strain evidence="3">CCAP 11/173</strain>
    </source>
</reference>
<keyword evidence="4" id="KW-1185">Reference proteome</keyword>
<sequence>MKRKAQEIIVKQQEAARANGLPFKLVIRGTDFAPLVVWSVILAALVAAYRSRFVQWLLAGGSKQPTGGKWVYDRSLGGRKVWVPDSSSFSGPTTATSLSEKAGRSRMDEEFERLSSFAAAARTGGAASTSGSGAVAGAFTVPSWWDAPPVLYASASRKAACEAEAGRIMSRLEGAKNRGEDYSLADIRALRKTCQDGHVTVKPKTVGGRDAIFRAAVEAAVAAAQARNFVSLDEASPPRFIAGVAADLGMEEARAVGIAVAVVASAVRARLLDAVTNIKLSRTEPEAMTEAVYALARIASLLEFLPALDLEAPQVDMVASSLRAASSVEERRYLFHLLAQLVPADEGEGAGAGTAPDSKVALAARLLDFDPKLVIPEQQKELQAARELESVVGGNADKEQAQQKEQPGAAAQPLQGKEGQAGTNGGGSS</sequence>
<dbReference type="PANTHER" id="PTHR35830:SF1">
    <property type="entry name" value="OS05G0299200 PROTEIN"/>
    <property type="match status" value="1"/>
</dbReference>
<feature type="transmembrane region" description="Helical" evidence="2">
    <location>
        <begin position="32"/>
        <end position="49"/>
    </location>
</feature>
<keyword evidence="2" id="KW-1133">Transmembrane helix</keyword>